<dbReference type="EMBL" id="MU266345">
    <property type="protein sequence ID" value="KAH7929052.1"/>
    <property type="molecule type" value="Genomic_DNA"/>
</dbReference>
<name>A0ACB8BUD4_9AGAM</name>
<protein>
    <submittedName>
        <fullName evidence="1">Uncharacterized protein</fullName>
    </submittedName>
</protein>
<evidence type="ECO:0000313" key="1">
    <source>
        <dbReference type="EMBL" id="KAH7929052.1"/>
    </source>
</evidence>
<comment type="caution">
    <text evidence="1">The sequence shown here is derived from an EMBL/GenBank/DDBJ whole genome shotgun (WGS) entry which is preliminary data.</text>
</comment>
<keyword evidence="2" id="KW-1185">Reference proteome</keyword>
<reference evidence="1" key="1">
    <citation type="journal article" date="2021" name="New Phytol.">
        <title>Evolutionary innovations through gain and loss of genes in the ectomycorrhizal Boletales.</title>
        <authorList>
            <person name="Wu G."/>
            <person name="Miyauchi S."/>
            <person name="Morin E."/>
            <person name="Kuo A."/>
            <person name="Drula E."/>
            <person name="Varga T."/>
            <person name="Kohler A."/>
            <person name="Feng B."/>
            <person name="Cao Y."/>
            <person name="Lipzen A."/>
            <person name="Daum C."/>
            <person name="Hundley H."/>
            <person name="Pangilinan J."/>
            <person name="Johnson J."/>
            <person name="Barry K."/>
            <person name="LaButti K."/>
            <person name="Ng V."/>
            <person name="Ahrendt S."/>
            <person name="Min B."/>
            <person name="Choi I.G."/>
            <person name="Park H."/>
            <person name="Plett J.M."/>
            <person name="Magnuson J."/>
            <person name="Spatafora J.W."/>
            <person name="Nagy L.G."/>
            <person name="Henrissat B."/>
            <person name="Grigoriev I.V."/>
            <person name="Yang Z.L."/>
            <person name="Xu J."/>
            <person name="Martin F.M."/>
        </authorList>
    </citation>
    <scope>NUCLEOTIDE SEQUENCE</scope>
    <source>
        <strain evidence="1">KUC20120723A-06</strain>
    </source>
</reference>
<sequence length="468" mass="51507">MSTLSTICCRRASRSVASQLALSASSLTASTSKTPATLIQTRSYAAPKKSAPVKKANSPGFKGKKGEGAAKTPMKREKKLSAFQPMPPAQLTHPLFESDRVNQLQALQTFHPETLTSAMEAQALKFPHNDKDPFRAFGLPRNMLVEFRLLSNPCSVIRGVTIDAVNKLDAAAERPSAETRVVFTGAPGCGKSFLLLQALQYCMARDWLVMYIPRAINLVNSTTTYTYDMRTRTYLQPVFAYQTLQRFLAVNRAGLEGLVTQGEVEVGRRDEVPKGTPLVELIDIGLRDQSVAPTVLSAVLEELGRQTTRPVLLAIDDFQALYCKSTYRDAHFSAIKSYHLSMPRLLLEYASGQKSFARGAVLGALSSSDTTFQLPLELREALDIPHERHAGPYVKRSAELAEYTKGLERLSVPDSLSVDEAASLFEVWMKDKAIPSVANDELFLAKYSEASGNARDFVWKGLLSSMCL</sequence>
<gene>
    <name evidence="1" type="ORF">BV22DRAFT_1102642</name>
</gene>
<dbReference type="Proteomes" id="UP000790709">
    <property type="component" value="Unassembled WGS sequence"/>
</dbReference>
<accession>A0ACB8BUD4</accession>
<evidence type="ECO:0000313" key="2">
    <source>
        <dbReference type="Proteomes" id="UP000790709"/>
    </source>
</evidence>
<organism evidence="1 2">
    <name type="scientific">Leucogyrophana mollusca</name>
    <dbReference type="NCBI Taxonomy" id="85980"/>
    <lineage>
        <taxon>Eukaryota</taxon>
        <taxon>Fungi</taxon>
        <taxon>Dikarya</taxon>
        <taxon>Basidiomycota</taxon>
        <taxon>Agaricomycotina</taxon>
        <taxon>Agaricomycetes</taxon>
        <taxon>Agaricomycetidae</taxon>
        <taxon>Boletales</taxon>
        <taxon>Boletales incertae sedis</taxon>
        <taxon>Leucogyrophana</taxon>
    </lineage>
</organism>
<proteinExistence type="predicted"/>